<dbReference type="KEGG" id="dcr:108214094"/>
<feature type="domain" description="Helicase C-terminal" evidence="9">
    <location>
        <begin position="1125"/>
        <end position="1283"/>
    </location>
</feature>
<dbReference type="EMBL" id="CP093345">
    <property type="protein sequence ID" value="WOG94093.1"/>
    <property type="molecule type" value="Genomic_DNA"/>
</dbReference>
<evidence type="ECO:0000256" key="7">
    <source>
        <dbReference type="SAM" id="MobiDB-lite"/>
    </source>
</evidence>
<evidence type="ECO:0000256" key="6">
    <source>
        <dbReference type="ARBA" id="ARBA00023242"/>
    </source>
</evidence>
<evidence type="ECO:0000256" key="2">
    <source>
        <dbReference type="ARBA" id="ARBA00022741"/>
    </source>
</evidence>
<name>A0AAF1ASY0_DAUCS</name>
<dbReference type="InterPro" id="IPR001650">
    <property type="entry name" value="Helicase_C-like"/>
</dbReference>
<dbReference type="Proteomes" id="UP000077755">
    <property type="component" value="Chromosome 3"/>
</dbReference>
<evidence type="ECO:0000256" key="4">
    <source>
        <dbReference type="ARBA" id="ARBA00022806"/>
    </source>
</evidence>
<feature type="compositionally biased region" description="Acidic residues" evidence="7">
    <location>
        <begin position="91"/>
        <end position="100"/>
    </location>
</feature>
<dbReference type="Pfam" id="PF00271">
    <property type="entry name" value="Helicase_C"/>
    <property type="match status" value="1"/>
</dbReference>
<comment type="subcellular location">
    <subcellularLocation>
        <location evidence="1">Nucleus</location>
    </subcellularLocation>
</comment>
<dbReference type="CDD" id="cd18793">
    <property type="entry name" value="SF2_C_SNF"/>
    <property type="match status" value="1"/>
</dbReference>
<dbReference type="PROSITE" id="PS51192">
    <property type="entry name" value="HELICASE_ATP_BIND_1"/>
    <property type="match status" value="1"/>
</dbReference>
<accession>A0AAF1ASY0</accession>
<dbReference type="GO" id="GO:0004386">
    <property type="term" value="F:helicase activity"/>
    <property type="evidence" value="ECO:0007669"/>
    <property type="project" value="UniProtKB-KW"/>
</dbReference>
<dbReference type="SUPFAM" id="SSF52540">
    <property type="entry name" value="P-loop containing nucleoside triphosphate hydrolases"/>
    <property type="match status" value="2"/>
</dbReference>
<keyword evidence="11" id="KW-1185">Reference proteome</keyword>
<dbReference type="PANTHER" id="PTHR45821:SF2">
    <property type="entry name" value="SNF2 DOMAIN-CONTAINING PROTEIN CLASSY 2"/>
    <property type="match status" value="1"/>
</dbReference>
<dbReference type="PANTHER" id="PTHR45821">
    <property type="entry name" value="SNF2 DOMAIN-CONTAINING PROTEIN CLASSY 2-RELATED"/>
    <property type="match status" value="1"/>
</dbReference>
<organism evidence="10 11">
    <name type="scientific">Daucus carota subsp. sativus</name>
    <name type="common">Carrot</name>
    <dbReference type="NCBI Taxonomy" id="79200"/>
    <lineage>
        <taxon>Eukaryota</taxon>
        <taxon>Viridiplantae</taxon>
        <taxon>Streptophyta</taxon>
        <taxon>Embryophyta</taxon>
        <taxon>Tracheophyta</taxon>
        <taxon>Spermatophyta</taxon>
        <taxon>Magnoliopsida</taxon>
        <taxon>eudicotyledons</taxon>
        <taxon>Gunneridae</taxon>
        <taxon>Pentapetalae</taxon>
        <taxon>asterids</taxon>
        <taxon>campanulids</taxon>
        <taxon>Apiales</taxon>
        <taxon>Apiaceae</taxon>
        <taxon>Apioideae</taxon>
        <taxon>Scandiceae</taxon>
        <taxon>Daucinae</taxon>
        <taxon>Daucus</taxon>
        <taxon>Daucus sect. Daucus</taxon>
    </lineage>
</organism>
<evidence type="ECO:0000259" key="8">
    <source>
        <dbReference type="PROSITE" id="PS51192"/>
    </source>
</evidence>
<proteinExistence type="predicted"/>
<sequence length="1322" mass="151891">MRRRSLHQATHPFNIKPFEAFWCDKWQSIERLRIKDGSIRMHVIDDEAMIEVQIPISSMRIKPRKATAIDCTCLLRPGLDVSVLSTPQQTEDTEDAEDTENSSAEDQMPVWLDAKISSIERKPHEDDCACTFYVQFYVTQGPIGMIKKALSKDITMVQIEKISIFQKLEKNPCEDELYRWKFSEDSTSRHIFKLFTGKFASDLTWLLVTSVAKQLTFDVRSIEGQIVYQIWDGDTYTYSQNSEQCSKAVTFKLENGTLSPVVVSFAPTDAQNVTPDDELNDSGSLSLYDVLDLRRSKRRNVQPERYLGCDELPDPDIDISRIGLIRESKLDYEDIPMALSVQDDHAHKTQKHRTDGHKTDRQEEMDKIISSYRKEVFGSLLNSQRNIKQMDLSSDSSDEEQEIIMNDQGEHPSQSAIVPLSTENNSGAGEVYPLAAEVSGTSAADISKIVSKYYSDRAGNVDEKRTSRTYYSKVEQQKKKKPAVNYSLVHSGWGWKAAYKRYPRAKRLRSTVTDWQNIYDHTRSSSTRRAFSASVYRELIRRCMTDIDSVVGQEQPPILDQWKEFQSNSSNQNEGKEKKDMDENEAGIPEEPEDSCEEEVSEIDILWKEMDMALASAYLLDEEDTMDEVPNETKKSTGIGRQVCQHDYRLNEEIGIVCRSCGFVCTEIRYVSLPFFPSHSWTTSKHVRKEDKENVSDSKQEEKKEFDNISIPTYSDTFLSEEKDSVWALIPNLKEKLRFHQKRAFEFLWRNLAGSMIPAEMESARNNRGGCVISHSPGAGKTLLIIAFLESYLKLFPGARPLVLAPKTTLYTWYKEILKWKIPIPVYQIHGGQTYRGELLRRKVQAPAGLPRNQDVLHVLDCLEKIQSWLAHPSVLLMGYTSFLTLTRDDSNYTHRQYMAQVLRRCPGILILDEGHNPRSTKSRLRKGLMKVDTDLRVLLSGTLFQNNFGEYFNTLCLARPNFVNEVLDELDPKFRKKKKEISNFSRENRARKVFINEISGKINSDISEERVQGLNVLKNLTNEFIDVYEGGSSDSLPGLQIYTLMMKSTKIQQDILEKLQNQRPIYKGFPLELELLITLGSIHPWLIRTTQCAGNYFSLEELAALEKLKYDLKLGSKVRFVMSLIPRCLIRKEKVLIFCHNIAPINLFLTIFERFYGWRKGEEVLVLQGELELFERGRVMEKFEEAAGPSRVMLASISACCEGISLTAASRVILLDSEWNPSKSKQAIARAFRPGQDKVVYVYQLLATGTLEEEKFKRTTWKEWVSSMIFSEEFVEDPSQWQALKIEDELLGEMIQEDRNSLFHQIMKNEKASNGLMRVKD</sequence>
<feature type="domain" description="Helicase ATP-binding" evidence="8">
    <location>
        <begin position="762"/>
        <end position="962"/>
    </location>
</feature>
<dbReference type="PROSITE" id="PS51194">
    <property type="entry name" value="HELICASE_CTER"/>
    <property type="match status" value="1"/>
</dbReference>
<dbReference type="InterPro" id="IPR049730">
    <property type="entry name" value="SNF2/RAD54-like_C"/>
</dbReference>
<evidence type="ECO:0000313" key="11">
    <source>
        <dbReference type="Proteomes" id="UP000077755"/>
    </source>
</evidence>
<dbReference type="InterPro" id="IPR000330">
    <property type="entry name" value="SNF2_N"/>
</dbReference>
<feature type="region of interest" description="Disordered" evidence="7">
    <location>
        <begin position="85"/>
        <end position="104"/>
    </location>
</feature>
<dbReference type="Gene3D" id="3.40.50.10810">
    <property type="entry name" value="Tandem AAA-ATPase domain"/>
    <property type="match status" value="1"/>
</dbReference>
<evidence type="ECO:0000256" key="5">
    <source>
        <dbReference type="ARBA" id="ARBA00022840"/>
    </source>
</evidence>
<evidence type="ECO:0000256" key="1">
    <source>
        <dbReference type="ARBA" id="ARBA00004123"/>
    </source>
</evidence>
<dbReference type="InterPro" id="IPR014001">
    <property type="entry name" value="Helicase_ATP-bd"/>
</dbReference>
<dbReference type="GO" id="GO:0016787">
    <property type="term" value="F:hydrolase activity"/>
    <property type="evidence" value="ECO:0007669"/>
    <property type="project" value="UniProtKB-KW"/>
</dbReference>
<evidence type="ECO:0000259" key="9">
    <source>
        <dbReference type="PROSITE" id="PS51194"/>
    </source>
</evidence>
<dbReference type="Gene3D" id="3.40.50.300">
    <property type="entry name" value="P-loop containing nucleotide triphosphate hydrolases"/>
    <property type="match status" value="1"/>
</dbReference>
<feature type="compositionally biased region" description="Acidic residues" evidence="7">
    <location>
        <begin position="582"/>
        <end position="599"/>
    </location>
</feature>
<reference evidence="10" key="2">
    <citation type="submission" date="2022-03" db="EMBL/GenBank/DDBJ databases">
        <title>Draft title - Genomic analysis of global carrot germplasm unveils the trajectory of domestication and the origin of high carotenoid orange carrot.</title>
        <authorList>
            <person name="Iorizzo M."/>
            <person name="Ellison S."/>
            <person name="Senalik D."/>
            <person name="Macko-Podgorni A."/>
            <person name="Grzebelus D."/>
            <person name="Bostan H."/>
            <person name="Rolling W."/>
            <person name="Curaba J."/>
            <person name="Simon P."/>
        </authorList>
    </citation>
    <scope>NUCLEOTIDE SEQUENCE</scope>
    <source>
        <tissue evidence="10">Leaf</tissue>
    </source>
</reference>
<dbReference type="InterPro" id="IPR027417">
    <property type="entry name" value="P-loop_NTPase"/>
</dbReference>
<dbReference type="SMART" id="SM00487">
    <property type="entry name" value="DEXDc"/>
    <property type="match status" value="1"/>
</dbReference>
<dbReference type="Pfam" id="PF00176">
    <property type="entry name" value="SNF2-rel_dom"/>
    <property type="match status" value="1"/>
</dbReference>
<dbReference type="InterPro" id="IPR038718">
    <property type="entry name" value="SNF2-like_sf"/>
</dbReference>
<reference evidence="10" key="1">
    <citation type="journal article" date="2016" name="Nat. Genet.">
        <title>A high-quality carrot genome assembly provides new insights into carotenoid accumulation and asterid genome evolution.</title>
        <authorList>
            <person name="Iorizzo M."/>
            <person name="Ellison S."/>
            <person name="Senalik D."/>
            <person name="Zeng P."/>
            <person name="Satapoomin P."/>
            <person name="Huang J."/>
            <person name="Bowman M."/>
            <person name="Iovene M."/>
            <person name="Sanseverino W."/>
            <person name="Cavagnaro P."/>
            <person name="Yildiz M."/>
            <person name="Macko-Podgorni A."/>
            <person name="Moranska E."/>
            <person name="Grzebelus E."/>
            <person name="Grzebelus D."/>
            <person name="Ashrafi H."/>
            <person name="Zheng Z."/>
            <person name="Cheng S."/>
            <person name="Spooner D."/>
            <person name="Van Deynze A."/>
            <person name="Simon P."/>
        </authorList>
    </citation>
    <scope>NUCLEOTIDE SEQUENCE</scope>
    <source>
        <tissue evidence="10">Leaf</tissue>
    </source>
</reference>
<keyword evidence="4" id="KW-0347">Helicase</keyword>
<evidence type="ECO:0000256" key="3">
    <source>
        <dbReference type="ARBA" id="ARBA00022801"/>
    </source>
</evidence>
<protein>
    <submittedName>
        <fullName evidence="10">Uncharacterized protein</fullName>
    </submittedName>
</protein>
<dbReference type="InterPro" id="IPR044567">
    <property type="entry name" value="CLSY/DRD1"/>
</dbReference>
<feature type="region of interest" description="Disordered" evidence="7">
    <location>
        <begin position="566"/>
        <end position="599"/>
    </location>
</feature>
<evidence type="ECO:0000313" key="10">
    <source>
        <dbReference type="EMBL" id="WOG94093.1"/>
    </source>
</evidence>
<dbReference type="GO" id="GO:0005634">
    <property type="term" value="C:nucleus"/>
    <property type="evidence" value="ECO:0007669"/>
    <property type="project" value="UniProtKB-SubCell"/>
</dbReference>
<keyword evidence="2" id="KW-0547">Nucleotide-binding</keyword>
<dbReference type="GO" id="GO:0080188">
    <property type="term" value="P:gene silencing by siRNA-directed DNA methylation"/>
    <property type="evidence" value="ECO:0007669"/>
    <property type="project" value="InterPro"/>
</dbReference>
<keyword evidence="3" id="KW-0378">Hydrolase</keyword>
<gene>
    <name evidence="10" type="ORF">DCAR_0313384</name>
</gene>
<dbReference type="GO" id="GO:0005524">
    <property type="term" value="F:ATP binding"/>
    <property type="evidence" value="ECO:0007669"/>
    <property type="project" value="UniProtKB-KW"/>
</dbReference>
<keyword evidence="5" id="KW-0067">ATP-binding</keyword>
<dbReference type="SMART" id="SM00490">
    <property type="entry name" value="HELICc"/>
    <property type="match status" value="1"/>
</dbReference>
<keyword evidence="6" id="KW-0539">Nucleus</keyword>